<feature type="compositionally biased region" description="Polar residues" evidence="1">
    <location>
        <begin position="243"/>
        <end position="254"/>
    </location>
</feature>
<feature type="compositionally biased region" description="Polar residues" evidence="1">
    <location>
        <begin position="146"/>
        <end position="160"/>
    </location>
</feature>
<keyword evidence="2" id="KW-0472">Membrane</keyword>
<evidence type="ECO:0000313" key="3">
    <source>
        <dbReference type="EMBL" id="ESK82010.1"/>
    </source>
</evidence>
<feature type="region of interest" description="Disordered" evidence="1">
    <location>
        <begin position="199"/>
        <end position="294"/>
    </location>
</feature>
<dbReference type="EMBL" id="AWSO01002115">
    <property type="protein sequence ID" value="ESK82010.1"/>
    <property type="molecule type" value="Genomic_DNA"/>
</dbReference>
<feature type="region of interest" description="Disordered" evidence="1">
    <location>
        <begin position="132"/>
        <end position="160"/>
    </location>
</feature>
<dbReference type="Gene3D" id="2.60.120.260">
    <property type="entry name" value="Galactose-binding domain-like"/>
    <property type="match status" value="1"/>
</dbReference>
<name>V2WP51_MONRO</name>
<sequence>MERVDDMDPRIEYTPANSWFTAGVSEEYNSTTHCSQSSPAEMTFQFNGTSIAVYGTISPLADRPNPVDLYILDGSPPVQFAPIIQAGVVRRHERMFFSPTLKDGLHTLVMRRMVNNSESFVDYIDFTPSVASGESSSSLVLPSPSITNEPQNDGNNSVQSKSLSTGALIGIVVACVVLLLAILVLLFLFLRRQRQRAREKSSPPVFEANVPVGSLQPARPSQFQYSQRSTSQPQTIPSTSESWNNTLSVPSGQPTLREPLPGKSSRFVVNTPSESLSAGSESALSDEPPPYRQS</sequence>
<organism evidence="3 4">
    <name type="scientific">Moniliophthora roreri (strain MCA 2997)</name>
    <name type="common">Cocoa frosty pod rot fungus</name>
    <name type="synonym">Crinipellis roreri</name>
    <dbReference type="NCBI Taxonomy" id="1381753"/>
    <lineage>
        <taxon>Eukaryota</taxon>
        <taxon>Fungi</taxon>
        <taxon>Dikarya</taxon>
        <taxon>Basidiomycota</taxon>
        <taxon>Agaricomycotina</taxon>
        <taxon>Agaricomycetes</taxon>
        <taxon>Agaricomycetidae</taxon>
        <taxon>Agaricales</taxon>
        <taxon>Marasmiineae</taxon>
        <taxon>Marasmiaceae</taxon>
        <taxon>Moniliophthora</taxon>
    </lineage>
</organism>
<gene>
    <name evidence="3" type="ORF">Moror_8416</name>
</gene>
<keyword evidence="4" id="KW-1185">Reference proteome</keyword>
<dbReference type="KEGG" id="mrr:Moror_8416"/>
<comment type="caution">
    <text evidence="3">The sequence shown here is derived from an EMBL/GenBank/DDBJ whole genome shotgun (WGS) entry which is preliminary data.</text>
</comment>
<reference evidence="3 4" key="1">
    <citation type="journal article" date="2014" name="BMC Genomics">
        <title>Genome and secretome analysis of the hemibiotrophic fungal pathogen, Moniliophthora roreri, which causes frosty pod rot disease of cacao: mechanisms of the biotrophic and necrotrophic phases.</title>
        <authorList>
            <person name="Meinhardt L.W."/>
            <person name="Costa G.G.L."/>
            <person name="Thomazella D.P.T."/>
            <person name="Teixeira P.J.P.L."/>
            <person name="Carazzolle M.F."/>
            <person name="Schuster S.C."/>
            <person name="Carlson J.E."/>
            <person name="Guiltinan M.J."/>
            <person name="Mieczkowski P."/>
            <person name="Farmer A."/>
            <person name="Ramaraj T."/>
            <person name="Crozier J."/>
            <person name="Davis R.E."/>
            <person name="Shao J."/>
            <person name="Melnick R.L."/>
            <person name="Pereira G.A.G."/>
            <person name="Bailey B.A."/>
        </authorList>
    </citation>
    <scope>NUCLEOTIDE SEQUENCE [LARGE SCALE GENOMIC DNA]</scope>
    <source>
        <strain evidence="3 4">MCA 2997</strain>
    </source>
</reference>
<dbReference type="AlphaFoldDB" id="V2WP51"/>
<feature type="transmembrane region" description="Helical" evidence="2">
    <location>
        <begin position="167"/>
        <end position="190"/>
    </location>
</feature>
<keyword evidence="2" id="KW-0812">Transmembrane</keyword>
<dbReference type="OrthoDB" id="3265734at2759"/>
<evidence type="ECO:0000256" key="1">
    <source>
        <dbReference type="SAM" id="MobiDB-lite"/>
    </source>
</evidence>
<keyword evidence="2" id="KW-1133">Transmembrane helix</keyword>
<protein>
    <submittedName>
        <fullName evidence="3">Uncharacterized protein</fullName>
    </submittedName>
</protein>
<feature type="compositionally biased region" description="Low complexity" evidence="1">
    <location>
        <begin position="226"/>
        <end position="242"/>
    </location>
</feature>
<dbReference type="Proteomes" id="UP000017559">
    <property type="component" value="Unassembled WGS sequence"/>
</dbReference>
<feature type="compositionally biased region" description="Low complexity" evidence="1">
    <location>
        <begin position="273"/>
        <end position="285"/>
    </location>
</feature>
<dbReference type="HOGENOM" id="CLU_946949_0_0_1"/>
<proteinExistence type="predicted"/>
<feature type="compositionally biased region" description="Low complexity" evidence="1">
    <location>
        <begin position="132"/>
        <end position="145"/>
    </location>
</feature>
<evidence type="ECO:0000256" key="2">
    <source>
        <dbReference type="SAM" id="Phobius"/>
    </source>
</evidence>
<evidence type="ECO:0000313" key="4">
    <source>
        <dbReference type="Proteomes" id="UP000017559"/>
    </source>
</evidence>
<accession>V2WP51</accession>